<name>A0A0F9NK88_9ZZZZ</name>
<dbReference type="AlphaFoldDB" id="A0A0F9NK88"/>
<proteinExistence type="predicted"/>
<protein>
    <submittedName>
        <fullName evidence="1">Uncharacterized protein</fullName>
    </submittedName>
</protein>
<reference evidence="1" key="1">
    <citation type="journal article" date="2015" name="Nature">
        <title>Complex archaea that bridge the gap between prokaryotes and eukaryotes.</title>
        <authorList>
            <person name="Spang A."/>
            <person name="Saw J.H."/>
            <person name="Jorgensen S.L."/>
            <person name="Zaremba-Niedzwiedzka K."/>
            <person name="Martijn J."/>
            <person name="Lind A.E."/>
            <person name="van Eijk R."/>
            <person name="Schleper C."/>
            <person name="Guy L."/>
            <person name="Ettema T.J."/>
        </authorList>
    </citation>
    <scope>NUCLEOTIDE SEQUENCE</scope>
</reference>
<dbReference type="EMBL" id="LAZR01003441">
    <property type="protein sequence ID" value="KKN18299.1"/>
    <property type="molecule type" value="Genomic_DNA"/>
</dbReference>
<gene>
    <name evidence="1" type="ORF">LCGC14_0957210</name>
</gene>
<evidence type="ECO:0000313" key="1">
    <source>
        <dbReference type="EMBL" id="KKN18299.1"/>
    </source>
</evidence>
<organism evidence="1">
    <name type="scientific">marine sediment metagenome</name>
    <dbReference type="NCBI Taxonomy" id="412755"/>
    <lineage>
        <taxon>unclassified sequences</taxon>
        <taxon>metagenomes</taxon>
        <taxon>ecological metagenomes</taxon>
    </lineage>
</organism>
<comment type="caution">
    <text evidence="1">The sequence shown here is derived from an EMBL/GenBank/DDBJ whole genome shotgun (WGS) entry which is preliminary data.</text>
</comment>
<sequence>MAIMNKTDHDINLVRDNAEYIDPLGESRRVHYGYDYVQEVMNFEDYDLYVPPMRIDPGSEISGYVWINIWPDFCIGQDRFSTRSYEIYYLMESLFPRYSFEGRGEGLKDSTFNLILPIDFGGYISNYTFTFMINDVVG</sequence>
<accession>A0A0F9NK88</accession>